<evidence type="ECO:0000313" key="2">
    <source>
        <dbReference type="Proteomes" id="UP001056120"/>
    </source>
</evidence>
<reference evidence="1 2" key="2">
    <citation type="journal article" date="2022" name="Mol. Ecol. Resour.">
        <title>The genomes of chicory, endive, great burdock and yacon provide insights into Asteraceae paleo-polyploidization history and plant inulin production.</title>
        <authorList>
            <person name="Fan W."/>
            <person name="Wang S."/>
            <person name="Wang H."/>
            <person name="Wang A."/>
            <person name="Jiang F."/>
            <person name="Liu H."/>
            <person name="Zhao H."/>
            <person name="Xu D."/>
            <person name="Zhang Y."/>
        </authorList>
    </citation>
    <scope>NUCLEOTIDE SEQUENCE [LARGE SCALE GENOMIC DNA]</scope>
    <source>
        <strain evidence="2">cv. Yunnan</strain>
        <tissue evidence="1">Leaves</tissue>
    </source>
</reference>
<evidence type="ECO:0000313" key="1">
    <source>
        <dbReference type="EMBL" id="KAI3705609.1"/>
    </source>
</evidence>
<accession>A0ACB9A7K1</accession>
<name>A0ACB9A7K1_9ASTR</name>
<dbReference type="Proteomes" id="UP001056120">
    <property type="component" value="Linkage Group LG25"/>
</dbReference>
<sequence length="475" mass="54630">MIAHVREIMTNVFHYKNSKVITTSFKLTLLVFLVFLTSFVVLSALRRQPSHFTTQVQDSYPGVSDQPTQISHVLFGIGGSVHTWRERRHYSELWWQPNITRGFVWLDEEPDPDLFSHPNSLPFKVSESVTRLKNVGSNPAVRIARIVVESFKLGLPDVRWFVMGDDDTVFFADNLVSVLSKYDHRQMYYVGGSSESVEQDVMHSYDMAFGGGGFAVSYALAAELGRIFDGCLDRYRYFYGSDQRVWACVSELGVSLTKERGFHQMDIRGDAYGLLAAHPMTPLVSLHHLDYIKPLLPNLTKYESLNTFIQTYRLDPPRAMQQSLCYYKTWWHSWSISVSWGYTVQIYPSLLMAQELEMPLRTFLTWRSFKDGPFTFNTRPLPASLCELPAIYYISHVQEAGNHTVTTYTRDKSVMICKKGDYPSKIEKVTVLALNMNPNYWIEGPRRQCCEIKGKKYNSVKIRVRSCKDGETITI</sequence>
<comment type="caution">
    <text evidence="1">The sequence shown here is derived from an EMBL/GenBank/DDBJ whole genome shotgun (WGS) entry which is preliminary data.</text>
</comment>
<reference evidence="2" key="1">
    <citation type="journal article" date="2022" name="Mol. Ecol. Resour.">
        <title>The genomes of chicory, endive, great burdock and yacon provide insights into Asteraceae palaeo-polyploidization history and plant inulin production.</title>
        <authorList>
            <person name="Fan W."/>
            <person name="Wang S."/>
            <person name="Wang H."/>
            <person name="Wang A."/>
            <person name="Jiang F."/>
            <person name="Liu H."/>
            <person name="Zhao H."/>
            <person name="Xu D."/>
            <person name="Zhang Y."/>
        </authorList>
    </citation>
    <scope>NUCLEOTIDE SEQUENCE [LARGE SCALE GENOMIC DNA]</scope>
    <source>
        <strain evidence="2">cv. Yunnan</strain>
    </source>
</reference>
<dbReference type="EMBL" id="CM042042">
    <property type="protein sequence ID" value="KAI3705609.1"/>
    <property type="molecule type" value="Genomic_DNA"/>
</dbReference>
<keyword evidence="2" id="KW-1185">Reference proteome</keyword>
<organism evidence="1 2">
    <name type="scientific">Smallanthus sonchifolius</name>
    <dbReference type="NCBI Taxonomy" id="185202"/>
    <lineage>
        <taxon>Eukaryota</taxon>
        <taxon>Viridiplantae</taxon>
        <taxon>Streptophyta</taxon>
        <taxon>Embryophyta</taxon>
        <taxon>Tracheophyta</taxon>
        <taxon>Spermatophyta</taxon>
        <taxon>Magnoliopsida</taxon>
        <taxon>eudicotyledons</taxon>
        <taxon>Gunneridae</taxon>
        <taxon>Pentapetalae</taxon>
        <taxon>asterids</taxon>
        <taxon>campanulids</taxon>
        <taxon>Asterales</taxon>
        <taxon>Asteraceae</taxon>
        <taxon>Asteroideae</taxon>
        <taxon>Heliantheae alliance</taxon>
        <taxon>Millerieae</taxon>
        <taxon>Smallanthus</taxon>
    </lineage>
</organism>
<protein>
    <submittedName>
        <fullName evidence="1">Uncharacterized protein</fullName>
    </submittedName>
</protein>
<proteinExistence type="predicted"/>
<gene>
    <name evidence="1" type="ORF">L1987_75848</name>
</gene>